<evidence type="ECO:0000313" key="1">
    <source>
        <dbReference type="EMBL" id="HAD5417288.1"/>
    </source>
</evidence>
<protein>
    <submittedName>
        <fullName evidence="1">Uncharacterized protein</fullName>
    </submittedName>
</protein>
<gene>
    <name evidence="1" type="ORF">G1P83_24720</name>
</gene>
<dbReference type="EMBL" id="DAAOOU010000057">
    <property type="protein sequence ID" value="HAD5417288.1"/>
    <property type="molecule type" value="Genomic_DNA"/>
</dbReference>
<dbReference type="AlphaFoldDB" id="A0A716LCE0"/>
<comment type="caution">
    <text evidence="1">The sequence shown here is derived from an EMBL/GenBank/DDBJ whole genome shotgun (WGS) entry which is preliminary data.</text>
</comment>
<name>A0A716LCE0_SALTM</name>
<sequence>IIEASTELLELGMLEYRKTMREIANGFDTGEWSAPITEDYTDELNDFDVRRLEALRVQA</sequence>
<organism evidence="1">
    <name type="scientific">Salmonella typhimurium</name>
    <dbReference type="NCBI Taxonomy" id="90371"/>
    <lineage>
        <taxon>Bacteria</taxon>
        <taxon>Pseudomonadati</taxon>
        <taxon>Pseudomonadota</taxon>
        <taxon>Gammaproteobacteria</taxon>
        <taxon>Enterobacterales</taxon>
        <taxon>Enterobacteriaceae</taxon>
        <taxon>Salmonella</taxon>
    </lineage>
</organism>
<reference evidence="1" key="2">
    <citation type="submission" date="2019-01" db="EMBL/GenBank/DDBJ databases">
        <authorList>
            <consortium name="NCBI Pathogen Detection Project"/>
        </authorList>
    </citation>
    <scope>NUCLEOTIDE SEQUENCE</scope>
    <source>
        <strain evidence="1">Typhimurium</strain>
    </source>
</reference>
<accession>A0A716LCE0</accession>
<feature type="non-terminal residue" evidence="1">
    <location>
        <position position="1"/>
    </location>
</feature>
<reference evidence="1" key="1">
    <citation type="journal article" date="2018" name="Genome Biol.">
        <title>SKESA: strategic k-mer extension for scrupulous assemblies.</title>
        <authorList>
            <person name="Souvorov A."/>
            <person name="Agarwala R."/>
            <person name="Lipman D.J."/>
        </authorList>
    </citation>
    <scope>NUCLEOTIDE SEQUENCE</scope>
    <source>
        <strain evidence="1">Typhimurium</strain>
    </source>
</reference>
<proteinExistence type="predicted"/>